<name>A0A814JJH5_9BILA</name>
<evidence type="ECO:0000313" key="8">
    <source>
        <dbReference type="Proteomes" id="UP000663832"/>
    </source>
</evidence>
<feature type="transmembrane region" description="Helical" evidence="5">
    <location>
        <begin position="262"/>
        <end position="287"/>
    </location>
</feature>
<evidence type="ECO:0000256" key="2">
    <source>
        <dbReference type="ARBA" id="ARBA00022692"/>
    </source>
</evidence>
<comment type="subcellular location">
    <subcellularLocation>
        <location evidence="1">Membrane</location>
        <topology evidence="1">Multi-pass membrane protein</topology>
    </subcellularLocation>
</comment>
<dbReference type="Proteomes" id="UP000663832">
    <property type="component" value="Unassembled WGS sequence"/>
</dbReference>
<keyword evidence="4 5" id="KW-0472">Membrane</keyword>
<evidence type="ECO:0000256" key="4">
    <source>
        <dbReference type="ARBA" id="ARBA00023136"/>
    </source>
</evidence>
<keyword evidence="3 5" id="KW-1133">Transmembrane helix</keyword>
<dbReference type="OrthoDB" id="2148490at2759"/>
<dbReference type="GO" id="GO:0005743">
    <property type="term" value="C:mitochondrial inner membrane"/>
    <property type="evidence" value="ECO:0007669"/>
    <property type="project" value="TreeGrafter"/>
</dbReference>
<dbReference type="EMBL" id="CAJNOI010000088">
    <property type="protein sequence ID" value="CAF1036342.1"/>
    <property type="molecule type" value="Genomic_DNA"/>
</dbReference>
<protein>
    <submittedName>
        <fullName evidence="6">Uncharacterized protein</fullName>
    </submittedName>
</protein>
<evidence type="ECO:0000313" key="7">
    <source>
        <dbReference type="EMBL" id="CAF1357875.1"/>
    </source>
</evidence>
<dbReference type="InterPro" id="IPR001708">
    <property type="entry name" value="YidC/ALB3/OXA1/COX18"/>
</dbReference>
<dbReference type="GO" id="GO:0032979">
    <property type="term" value="P:protein insertion into mitochondrial inner membrane from matrix"/>
    <property type="evidence" value="ECO:0007669"/>
    <property type="project" value="TreeGrafter"/>
</dbReference>
<accession>A0A814JJH5</accession>
<reference evidence="6" key="1">
    <citation type="submission" date="2021-02" db="EMBL/GenBank/DDBJ databases">
        <authorList>
            <person name="Nowell W R."/>
        </authorList>
    </citation>
    <scope>NUCLEOTIDE SEQUENCE</scope>
</reference>
<keyword evidence="8" id="KW-1185">Reference proteome</keyword>
<evidence type="ECO:0000313" key="9">
    <source>
        <dbReference type="Proteomes" id="UP000663877"/>
    </source>
</evidence>
<dbReference type="Proteomes" id="UP000663877">
    <property type="component" value="Unassembled WGS sequence"/>
</dbReference>
<gene>
    <name evidence="6" type="ORF">BJG266_LOCUS17817</name>
    <name evidence="7" type="ORF">QVE165_LOCUS34370</name>
</gene>
<evidence type="ECO:0000313" key="6">
    <source>
        <dbReference type="EMBL" id="CAF1036342.1"/>
    </source>
</evidence>
<feature type="transmembrane region" description="Helical" evidence="5">
    <location>
        <begin position="82"/>
        <end position="105"/>
    </location>
</feature>
<feature type="transmembrane region" description="Helical" evidence="5">
    <location>
        <begin position="221"/>
        <end position="241"/>
    </location>
</feature>
<dbReference type="PANTHER" id="PTHR12428">
    <property type="entry name" value="OXA1"/>
    <property type="match status" value="1"/>
</dbReference>
<dbReference type="GO" id="GO:0033617">
    <property type="term" value="P:mitochondrial respiratory chain complex IV assembly"/>
    <property type="evidence" value="ECO:0007669"/>
    <property type="project" value="TreeGrafter"/>
</dbReference>
<evidence type="ECO:0000256" key="1">
    <source>
        <dbReference type="ARBA" id="ARBA00004141"/>
    </source>
</evidence>
<comment type="caution">
    <text evidence="6">The sequence shown here is derived from an EMBL/GenBank/DDBJ whole genome shotgun (WGS) entry which is preliminary data.</text>
</comment>
<proteinExistence type="predicted"/>
<evidence type="ECO:0000256" key="3">
    <source>
        <dbReference type="ARBA" id="ARBA00022989"/>
    </source>
</evidence>
<keyword evidence="2 5" id="KW-0812">Transmembrane</keyword>
<feature type="transmembrane region" description="Helical" evidence="5">
    <location>
        <begin position="173"/>
        <end position="201"/>
    </location>
</feature>
<evidence type="ECO:0000256" key="5">
    <source>
        <dbReference type="SAM" id="Phobius"/>
    </source>
</evidence>
<sequence>MLSCRRLISSYSHFPSHSIASLLITRHSSSSTSSDDLSKFLQEQSFAFEKKPTSTIAFETFVQTPAEFVANSLVYIHDNLSLPWWATIALTTVAFRTIVGASITITQQRFIERLQTVRRHVSSELEPRIKILNMQAMKGKTATVLAEQKHLRREAVQLTKQSYVEHNVHPGKLLILGLFGSVPWLYVTFAIRMICMSPIVLPTMSQEGALWFQNLTEADPYGLLPICFLIPSLIGITFNSIEKPGSPVNSRVLSAARIQRGFTRLVVIGFSLIAVKLPSGIVLFWALNSLLQLIQTLVFELPRIRNTLGLQPSRFGSHPIQLRWDLWKNKWSLFFRTLKWYSKL</sequence>
<organism evidence="6 9">
    <name type="scientific">Adineta steineri</name>
    <dbReference type="NCBI Taxonomy" id="433720"/>
    <lineage>
        <taxon>Eukaryota</taxon>
        <taxon>Metazoa</taxon>
        <taxon>Spiralia</taxon>
        <taxon>Gnathifera</taxon>
        <taxon>Rotifera</taxon>
        <taxon>Eurotatoria</taxon>
        <taxon>Bdelloidea</taxon>
        <taxon>Adinetida</taxon>
        <taxon>Adinetidae</taxon>
        <taxon>Adineta</taxon>
    </lineage>
</organism>
<dbReference type="AlphaFoldDB" id="A0A814JJH5"/>
<dbReference type="EMBL" id="CAJNOM010000323">
    <property type="protein sequence ID" value="CAF1357875.1"/>
    <property type="molecule type" value="Genomic_DNA"/>
</dbReference>
<dbReference type="GO" id="GO:0032977">
    <property type="term" value="F:membrane insertase activity"/>
    <property type="evidence" value="ECO:0007669"/>
    <property type="project" value="InterPro"/>
</dbReference>
<dbReference type="PANTHER" id="PTHR12428:SF65">
    <property type="entry name" value="CYTOCHROME C OXIDASE ASSEMBLY PROTEIN COX18, MITOCHONDRIAL"/>
    <property type="match status" value="1"/>
</dbReference>